<dbReference type="STRING" id="946483.Cenrod_1780"/>
<dbReference type="RefSeq" id="WP_022774178.1">
    <property type="nucleotide sequence ID" value="NC_022576.1"/>
</dbReference>
<dbReference type="GO" id="GO:0000160">
    <property type="term" value="P:phosphorelay signal transduction system"/>
    <property type="evidence" value="ECO:0007669"/>
    <property type="project" value="InterPro"/>
</dbReference>
<feature type="domain" description="Response regulatory" evidence="2">
    <location>
        <begin position="7"/>
        <end position="126"/>
    </location>
</feature>
<dbReference type="SUPFAM" id="SSF52172">
    <property type="entry name" value="CheY-like"/>
    <property type="match status" value="1"/>
</dbReference>
<evidence type="ECO:0000313" key="3">
    <source>
        <dbReference type="EMBL" id="AGX87864.1"/>
    </source>
</evidence>
<dbReference type="InterPro" id="IPR001789">
    <property type="entry name" value="Sig_transdc_resp-reg_receiver"/>
</dbReference>
<dbReference type="eggNOG" id="COG0745">
    <property type="taxonomic scope" value="Bacteria"/>
</dbReference>
<dbReference type="SMART" id="SM00448">
    <property type="entry name" value="REC"/>
    <property type="match status" value="1"/>
</dbReference>
<dbReference type="AlphaFoldDB" id="U5NCJ0"/>
<dbReference type="Pfam" id="PF00072">
    <property type="entry name" value="Response_reg"/>
    <property type="match status" value="1"/>
</dbReference>
<dbReference type="PROSITE" id="PS50110">
    <property type="entry name" value="RESPONSE_REGULATORY"/>
    <property type="match status" value="1"/>
</dbReference>
<proteinExistence type="predicted"/>
<dbReference type="Proteomes" id="UP000017184">
    <property type="component" value="Chromosome"/>
</dbReference>
<reference evidence="3 4" key="1">
    <citation type="journal article" date="2013" name="Genome Biol.">
        <title>Genomic analysis reveals key aspects of prokaryotic symbiosis in the phototrophic consortium "Chlorochromatium aggregatum".</title>
        <authorList>
            <person name="Liu Z."/>
            <person name="Muller J."/>
            <person name="Li T."/>
            <person name="Alvey R.M."/>
            <person name="Vogl K."/>
            <person name="Frigaard N.U."/>
            <person name="Rockwell N.C."/>
            <person name="Boyd E.S."/>
            <person name="Tomsho L.P."/>
            <person name="Schuster S.C."/>
            <person name="Henke P."/>
            <person name="Rohde M."/>
            <person name="Overmann J."/>
            <person name="Bryant D.A."/>
        </authorList>
    </citation>
    <scope>NUCLEOTIDE SEQUENCE [LARGE SCALE GENOMIC DNA]</scope>
    <source>
        <strain evidence="3">CR</strain>
    </source>
</reference>
<feature type="modified residue" description="4-aspartylphosphate" evidence="1">
    <location>
        <position position="57"/>
    </location>
</feature>
<dbReference type="PANTHER" id="PTHR43228">
    <property type="entry name" value="TWO-COMPONENT RESPONSE REGULATOR"/>
    <property type="match status" value="1"/>
</dbReference>
<protein>
    <submittedName>
        <fullName evidence="3">CheY-like chemotaxis protein</fullName>
    </submittedName>
</protein>
<accession>U5NCJ0</accession>
<organism evidence="3 4">
    <name type="scientific">Candidatus Symbiobacter mobilis CR</name>
    <dbReference type="NCBI Taxonomy" id="946483"/>
    <lineage>
        <taxon>Bacteria</taxon>
        <taxon>Pseudomonadati</taxon>
        <taxon>Pseudomonadota</taxon>
        <taxon>Betaproteobacteria</taxon>
        <taxon>Burkholderiales</taxon>
        <taxon>Comamonadaceae</taxon>
    </lineage>
</organism>
<evidence type="ECO:0000256" key="1">
    <source>
        <dbReference type="PROSITE-ProRule" id="PRU00169"/>
    </source>
</evidence>
<evidence type="ECO:0000259" key="2">
    <source>
        <dbReference type="PROSITE" id="PS50110"/>
    </source>
</evidence>
<name>U5NCJ0_9BURK</name>
<dbReference type="Gene3D" id="3.40.50.2300">
    <property type="match status" value="1"/>
</dbReference>
<dbReference type="PANTHER" id="PTHR43228:SF1">
    <property type="entry name" value="TWO-COMPONENT RESPONSE REGULATOR ARR22"/>
    <property type="match status" value="1"/>
</dbReference>
<dbReference type="HOGENOM" id="CLU_000445_69_12_4"/>
<sequence length="131" mass="14542">MKITQARIMVVEDDPVMRNFVVNNLRRLGIHAIETAADGASALRAVETFRPDVVLTDIHMQPMDGIEFVQQLRSHANQLVRSMKVIFMSADASTTTLEHAMPLGTFGYIVKPPRLETLQAKLELALNGTTP</sequence>
<dbReference type="OrthoDB" id="9800897at2"/>
<keyword evidence="4" id="KW-1185">Reference proteome</keyword>
<dbReference type="KEGG" id="cbx:Cenrod_1780"/>
<gene>
    <name evidence="3" type="ORF">Cenrod_1780</name>
</gene>
<evidence type="ECO:0000313" key="4">
    <source>
        <dbReference type="Proteomes" id="UP000017184"/>
    </source>
</evidence>
<dbReference type="InterPro" id="IPR052048">
    <property type="entry name" value="ST_Response_Regulator"/>
</dbReference>
<dbReference type="CDD" id="cd00156">
    <property type="entry name" value="REC"/>
    <property type="match status" value="1"/>
</dbReference>
<keyword evidence="1" id="KW-0597">Phosphoprotein</keyword>
<dbReference type="InterPro" id="IPR011006">
    <property type="entry name" value="CheY-like_superfamily"/>
</dbReference>
<dbReference type="EMBL" id="CP004885">
    <property type="protein sequence ID" value="AGX87864.1"/>
    <property type="molecule type" value="Genomic_DNA"/>
</dbReference>